<dbReference type="PANTHER" id="PTHR14503:SF4">
    <property type="entry name" value="LARGE RIBOSOMAL SUBUNIT PROTEIN BL34M"/>
    <property type="match status" value="1"/>
</dbReference>
<evidence type="ECO:0000256" key="3">
    <source>
        <dbReference type="ARBA" id="ARBA00023274"/>
    </source>
</evidence>
<dbReference type="PANTHER" id="PTHR14503">
    <property type="entry name" value="MITOCHONDRIAL RIBOSOMAL PROTEIN 34 FAMILY MEMBER"/>
    <property type="match status" value="1"/>
</dbReference>
<dbReference type="FunFam" id="1.10.287.3980:FF:000001">
    <property type="entry name" value="Mitochondrial ribosomal protein L34"/>
    <property type="match status" value="1"/>
</dbReference>
<sequence>MALVRSFQMLFPLAMPKSYMHTLTAGTSFINTALAPTPAVGGAWSTLSARTVIRNQFPRARETKRVRVHGWWKRLATPEGRRTLMRRILKGRHVLSH</sequence>
<organism evidence="6">
    <name type="scientific">Aedes albopictus</name>
    <name type="common">Asian tiger mosquito</name>
    <name type="synonym">Stegomyia albopicta</name>
    <dbReference type="NCBI Taxonomy" id="7160"/>
    <lineage>
        <taxon>Eukaryota</taxon>
        <taxon>Metazoa</taxon>
        <taxon>Ecdysozoa</taxon>
        <taxon>Arthropoda</taxon>
        <taxon>Hexapoda</taxon>
        <taxon>Insecta</taxon>
        <taxon>Pterygota</taxon>
        <taxon>Neoptera</taxon>
        <taxon>Endopterygota</taxon>
        <taxon>Diptera</taxon>
        <taxon>Nematocera</taxon>
        <taxon>Culicoidea</taxon>
        <taxon>Culicidae</taxon>
        <taxon>Culicinae</taxon>
        <taxon>Aedini</taxon>
        <taxon>Aedes</taxon>
        <taxon>Stegomyia</taxon>
    </lineage>
</organism>
<reference evidence="6" key="1">
    <citation type="journal article" date="2014" name="PLoS Negl. Trop. Dis.">
        <title>Identification and characterization of seminal fluid proteins in the Asian tiger mosquito, Aedes albopictus.</title>
        <authorList>
            <person name="Boes K.E."/>
            <person name="Ribeiro J.M."/>
            <person name="Wong A."/>
            <person name="Harrington L.C."/>
            <person name="Wolfner M.F."/>
            <person name="Sirot L.K."/>
        </authorList>
    </citation>
    <scope>NUCLEOTIDE SEQUENCE</scope>
    <source>
        <tissue evidence="6">Reproductive organs</tissue>
    </source>
</reference>
<dbReference type="VEuPathDB" id="VectorBase:AALC636_002377"/>
<keyword evidence="3" id="KW-0687">Ribonucleoprotein</keyword>
<dbReference type="EMBL" id="GAPW01006525">
    <property type="protein sequence ID" value="JAC07073.1"/>
    <property type="molecule type" value="mRNA"/>
</dbReference>
<evidence type="ECO:0000256" key="2">
    <source>
        <dbReference type="ARBA" id="ARBA00022980"/>
    </source>
</evidence>
<dbReference type="GO" id="GO:0003735">
    <property type="term" value="F:structural constituent of ribosome"/>
    <property type="evidence" value="ECO:0007669"/>
    <property type="project" value="InterPro"/>
</dbReference>
<evidence type="ECO:0000256" key="1">
    <source>
        <dbReference type="ARBA" id="ARBA00010111"/>
    </source>
</evidence>
<evidence type="ECO:0000256" key="4">
    <source>
        <dbReference type="ARBA" id="ARBA00035274"/>
    </source>
</evidence>
<keyword evidence="2 6" id="KW-0689">Ribosomal protein</keyword>
<dbReference type="Pfam" id="PF00468">
    <property type="entry name" value="Ribosomal_L34"/>
    <property type="match status" value="1"/>
</dbReference>
<name>A0A023ECK3_AEDAL</name>
<proteinExistence type="evidence at transcript level"/>
<protein>
    <recommendedName>
        <fullName evidence="4">Large ribosomal subunit protein bL34m</fullName>
    </recommendedName>
    <alternativeName>
        <fullName evidence="5">39S ribosomal protein L34, mitochondrial</fullName>
    </alternativeName>
</protein>
<dbReference type="GO" id="GO:0005762">
    <property type="term" value="C:mitochondrial large ribosomal subunit"/>
    <property type="evidence" value="ECO:0007669"/>
    <property type="project" value="TreeGrafter"/>
</dbReference>
<dbReference type="VEuPathDB" id="VectorBase:AALF024273"/>
<accession>A0A023ECK3</accession>
<comment type="similarity">
    <text evidence="1">Belongs to the bacterial ribosomal protein bL34 family.</text>
</comment>
<dbReference type="VEuPathDB" id="VectorBase:AALFPA_042412"/>
<evidence type="ECO:0000313" key="6">
    <source>
        <dbReference type="EMBL" id="JAC07073.1"/>
    </source>
</evidence>
<dbReference type="GO" id="GO:0006412">
    <property type="term" value="P:translation"/>
    <property type="evidence" value="ECO:0007669"/>
    <property type="project" value="InterPro"/>
</dbReference>
<dbReference type="Gene3D" id="1.10.287.3980">
    <property type="match status" value="1"/>
</dbReference>
<dbReference type="InterPro" id="IPR000271">
    <property type="entry name" value="Ribosomal_bL34"/>
</dbReference>
<dbReference type="AlphaFoldDB" id="A0A023ECK3"/>
<evidence type="ECO:0000256" key="5">
    <source>
        <dbReference type="ARBA" id="ARBA00035434"/>
    </source>
</evidence>